<feature type="region of interest" description="Disordered" evidence="1">
    <location>
        <begin position="225"/>
        <end position="270"/>
    </location>
</feature>
<feature type="compositionally biased region" description="Pro residues" evidence="1">
    <location>
        <begin position="501"/>
        <end position="510"/>
    </location>
</feature>
<feature type="compositionally biased region" description="Basic and acidic residues" evidence="1">
    <location>
        <begin position="365"/>
        <end position="374"/>
    </location>
</feature>
<feature type="region of interest" description="Disordered" evidence="1">
    <location>
        <begin position="165"/>
        <end position="187"/>
    </location>
</feature>
<feature type="compositionally biased region" description="Polar residues" evidence="1">
    <location>
        <begin position="534"/>
        <end position="543"/>
    </location>
</feature>
<feature type="compositionally biased region" description="Pro residues" evidence="1">
    <location>
        <begin position="520"/>
        <end position="533"/>
    </location>
</feature>
<dbReference type="KEGG" id="pmrn:116943667"/>
<name>A0AAJ7T862_PETMA</name>
<feature type="compositionally biased region" description="Basic residues" evidence="1">
    <location>
        <begin position="129"/>
        <end position="138"/>
    </location>
</feature>
<accession>A0AAJ7T862</accession>
<keyword evidence="2" id="KW-0472">Membrane</keyword>
<dbReference type="InterPro" id="IPR031486">
    <property type="entry name" value="TMEM215"/>
</dbReference>
<reference evidence="4" key="1">
    <citation type="submission" date="2025-08" db="UniProtKB">
        <authorList>
            <consortium name="RefSeq"/>
        </authorList>
    </citation>
    <scope>IDENTIFICATION</scope>
    <source>
        <tissue evidence="4">Sperm</tissue>
    </source>
</reference>
<keyword evidence="2" id="KW-1133">Transmembrane helix</keyword>
<dbReference type="Pfam" id="PF15746">
    <property type="entry name" value="TMEM215"/>
    <property type="match status" value="1"/>
</dbReference>
<feature type="transmembrane region" description="Helical" evidence="2">
    <location>
        <begin position="12"/>
        <end position="30"/>
    </location>
</feature>
<feature type="transmembrane region" description="Helical" evidence="2">
    <location>
        <begin position="42"/>
        <end position="62"/>
    </location>
</feature>
<feature type="region of interest" description="Disordered" evidence="1">
    <location>
        <begin position="494"/>
        <end position="613"/>
    </location>
</feature>
<feature type="compositionally biased region" description="Low complexity" evidence="1">
    <location>
        <begin position="559"/>
        <end position="601"/>
    </location>
</feature>
<gene>
    <name evidence="4" type="primary">LOC116943667</name>
</gene>
<dbReference type="PANTHER" id="PTHR31922:SF2">
    <property type="entry name" value="TRANSMEMBRANE PROTEIN 215"/>
    <property type="match status" value="1"/>
</dbReference>
<evidence type="ECO:0000313" key="4">
    <source>
        <dbReference type="RefSeq" id="XP_032812609.1"/>
    </source>
</evidence>
<dbReference type="AlphaFoldDB" id="A0AAJ7T862"/>
<keyword evidence="3" id="KW-1185">Reference proteome</keyword>
<dbReference type="Proteomes" id="UP001318040">
    <property type="component" value="Chromosome 1"/>
</dbReference>
<protein>
    <submittedName>
        <fullName evidence="4">Arginine-glutamic acid dipeptide repeats protein-like</fullName>
    </submittedName>
</protein>
<feature type="compositionally biased region" description="Basic and acidic residues" evidence="1">
    <location>
        <begin position="227"/>
        <end position="240"/>
    </location>
</feature>
<feature type="region of interest" description="Disordered" evidence="1">
    <location>
        <begin position="365"/>
        <end position="395"/>
    </location>
</feature>
<organism evidence="3 4">
    <name type="scientific">Petromyzon marinus</name>
    <name type="common">Sea lamprey</name>
    <dbReference type="NCBI Taxonomy" id="7757"/>
    <lineage>
        <taxon>Eukaryota</taxon>
        <taxon>Metazoa</taxon>
        <taxon>Chordata</taxon>
        <taxon>Craniata</taxon>
        <taxon>Vertebrata</taxon>
        <taxon>Cyclostomata</taxon>
        <taxon>Hyperoartia</taxon>
        <taxon>Petromyzontiformes</taxon>
        <taxon>Petromyzontidae</taxon>
        <taxon>Petromyzon</taxon>
    </lineage>
</organism>
<evidence type="ECO:0000256" key="1">
    <source>
        <dbReference type="SAM" id="MobiDB-lite"/>
    </source>
</evidence>
<feature type="region of interest" description="Disordered" evidence="1">
    <location>
        <begin position="300"/>
        <end position="349"/>
    </location>
</feature>
<evidence type="ECO:0000256" key="2">
    <source>
        <dbReference type="SAM" id="Phobius"/>
    </source>
</evidence>
<sequence>MKQEDLDPRTGITVALVSIVLFFGFMFTVSGLRGEMLGPVPLFALGLAICLPGLGIIAAARITRGWRHFPRIPFLRRGRRNPAETRGDGIARDPKDPEWGLKVVAGGPGVVLKRGSRDSVRSQKNLHQVGHRGTAKHQGHPEWGPKGIHLGPEVLKMGRADLKRGSRDSVTGLKIQPGRQGVQEGGSKETLFGSVHLKMGKGDLKRDRKYSVRDLIIHQGDGEDADSVLKDATDSPKDIQEGQSDTTVDPGVLTRGQGDLQVDSNVSQGGPAEVHIEDAQEGEGVPVQVPQRLGLEAWEEKEVSGIQSDPLRTPGARDGSSSRGGEEVKSQVHTEPAPPPTPPGSTARARLGSLVCWGNGDSDATRGIHVEDHPASTSARPLSSPTSSAHLSAGCLGWDPNGSTPYLHLHTPPPRRPPPLLGGHCACADQRLSTCSQAMGRVCPRTSTYAGIGCLMLAPAEAGARLSTCSTLPLLGGPRLGGSRRESHIGTGECTAFEGWLPPPGPPAPPTRLSTARAASPPPRHSSEFPPPQSSALLRSSTIPTQPPAATRPSPPPLSTSTPPQSSHTSPHLKASAFPSPQWSTSTPPESSSSPPLHQSSSPPPCLPMPTCLLLEGKPVGRRREGRGGGRGPPPGVTLCWKLEPSGPHTAHVSPCLLVEPGPERGGSTGLLLHHSPYATQHCPLHAEASAEEGAGLREVGDRQAGIEGLGLEGVTLRVGTAEGPSWVLDGETVV</sequence>
<evidence type="ECO:0000313" key="3">
    <source>
        <dbReference type="Proteomes" id="UP001318040"/>
    </source>
</evidence>
<keyword evidence="2" id="KW-0812">Transmembrane</keyword>
<feature type="compositionally biased region" description="Polar residues" evidence="1">
    <location>
        <begin position="375"/>
        <end position="390"/>
    </location>
</feature>
<feature type="region of interest" description="Disordered" evidence="1">
    <location>
        <begin position="114"/>
        <end position="149"/>
    </location>
</feature>
<dbReference type="PANTHER" id="PTHR31922">
    <property type="entry name" value="TRANSMEMBRANE PROTEIN 215"/>
    <property type="match status" value="1"/>
</dbReference>
<dbReference type="RefSeq" id="XP_032812609.1">
    <property type="nucleotide sequence ID" value="XM_032956718.1"/>
</dbReference>
<dbReference type="CTD" id="401498"/>
<proteinExistence type="predicted"/>